<evidence type="ECO:0000256" key="1">
    <source>
        <dbReference type="PIRSR" id="PIRSR600246-1"/>
    </source>
</evidence>
<evidence type="ECO:0000256" key="3">
    <source>
        <dbReference type="SAM" id="MobiDB-lite"/>
    </source>
</evidence>
<sequence>MFNSKRGRKPGDIACIFVHAGAGYHSVQNEQHHLAACNDAAKAAMAIMRNGGSAVDAVEISIKILEDREITNAGYGSNLAMDGVVECDAVVVDQYGRSGGAGAVAQIKNPISLARLLLDHTTQTLSLRRVPPNLLVGQGATDFAYDHHMPVLPLDCLVSPAARDRWRRWKSDLIRAEANKRREDAERYGLSPSPSDHDLTTFLQDQAAQENMRQVHTKAMMAGMWNEAQPVSPPPSDDKQEMDLDSAPPSCTNSSLSMRDDDTSETTPDATEESFDPYGPPGMLAGTSKNPFAKTTEEVVPAGSSRDSAQPGRADGGVFLHRQYGSHLDLSDMAEPEHDPLSHVRQSSHVAVWNDGSSGSNSNSASAAFQGRSHPSGRTQQSNADAAYAAYSSLPGTPDGEKSTTPQTSNRGTPRMPPSRLPLHDGAQIDEDVVTDTVGAVAIDMYGNIACGASSGGIGMKHRGRIGPAALVGIGAAVIPIDADDPDRTCVATVTSGTGEHMGTTQAASVCSERLYHNLRKGHGGHYEQAGDDEIIKAFIEKDFMGHPSVKQSHSAGAIGMLTVKKSKDGVYLYFGHNTDSFALASMHADESRPVCTMSRSKGGGVIAQGGRAIRFKRKRSA</sequence>
<organism evidence="4 5">
    <name type="scientific">Oleoguttula mirabilis</name>
    <dbReference type="NCBI Taxonomy" id="1507867"/>
    <lineage>
        <taxon>Eukaryota</taxon>
        <taxon>Fungi</taxon>
        <taxon>Dikarya</taxon>
        <taxon>Ascomycota</taxon>
        <taxon>Pezizomycotina</taxon>
        <taxon>Dothideomycetes</taxon>
        <taxon>Dothideomycetidae</taxon>
        <taxon>Mycosphaerellales</taxon>
        <taxon>Teratosphaeriaceae</taxon>
        <taxon>Oleoguttula</taxon>
    </lineage>
</organism>
<keyword evidence="5" id="KW-1185">Reference proteome</keyword>
<dbReference type="Gene3D" id="3.60.20.30">
    <property type="entry name" value="(Glycosyl)asparaginase"/>
    <property type="match status" value="1"/>
</dbReference>
<evidence type="ECO:0000313" key="5">
    <source>
        <dbReference type="Proteomes" id="UP001324427"/>
    </source>
</evidence>
<dbReference type="GO" id="GO:0005737">
    <property type="term" value="C:cytoplasm"/>
    <property type="evidence" value="ECO:0007669"/>
    <property type="project" value="TreeGrafter"/>
</dbReference>
<accession>A0AAV9JF10</accession>
<dbReference type="InterPro" id="IPR037464">
    <property type="entry name" value="Taspase1"/>
</dbReference>
<dbReference type="GO" id="GO:0051604">
    <property type="term" value="P:protein maturation"/>
    <property type="evidence" value="ECO:0007669"/>
    <property type="project" value="TreeGrafter"/>
</dbReference>
<dbReference type="AlphaFoldDB" id="A0AAV9JF10"/>
<reference evidence="4 5" key="1">
    <citation type="submission" date="2021-11" db="EMBL/GenBank/DDBJ databases">
        <title>Black yeast isolated from Biological Soil Crust.</title>
        <authorList>
            <person name="Kurbessoian T."/>
        </authorList>
    </citation>
    <scope>NUCLEOTIDE SEQUENCE [LARGE SCALE GENOMIC DNA]</scope>
    <source>
        <strain evidence="4 5">CCFEE 5522</strain>
    </source>
</reference>
<feature type="region of interest" description="Disordered" evidence="3">
    <location>
        <begin position="227"/>
        <end position="317"/>
    </location>
</feature>
<dbReference type="SUPFAM" id="SSF56235">
    <property type="entry name" value="N-terminal nucleophile aminohydrolases (Ntn hydrolases)"/>
    <property type="match status" value="1"/>
</dbReference>
<evidence type="ECO:0000256" key="2">
    <source>
        <dbReference type="PIRSR" id="PIRSR600246-3"/>
    </source>
</evidence>
<dbReference type="CDD" id="cd04514">
    <property type="entry name" value="Taspase1_like"/>
    <property type="match status" value="2"/>
</dbReference>
<protein>
    <recommendedName>
        <fullName evidence="6">N-terminal nucleophile aminohydrolase</fullName>
    </recommendedName>
</protein>
<evidence type="ECO:0008006" key="6">
    <source>
        <dbReference type="Google" id="ProtNLM"/>
    </source>
</evidence>
<feature type="active site" description="Nucleophile" evidence="1">
    <location>
        <position position="437"/>
    </location>
</feature>
<feature type="compositionally biased region" description="Low complexity" evidence="3">
    <location>
        <begin position="384"/>
        <end position="393"/>
    </location>
</feature>
<feature type="site" description="Cleavage; by autolysis" evidence="2">
    <location>
        <begin position="436"/>
        <end position="437"/>
    </location>
</feature>
<dbReference type="EMBL" id="JAVFHQ010000031">
    <property type="protein sequence ID" value="KAK4543493.1"/>
    <property type="molecule type" value="Genomic_DNA"/>
</dbReference>
<dbReference type="InterPro" id="IPR029055">
    <property type="entry name" value="Ntn_hydrolases_N"/>
</dbReference>
<evidence type="ECO:0000313" key="4">
    <source>
        <dbReference type="EMBL" id="KAK4543493.1"/>
    </source>
</evidence>
<dbReference type="InterPro" id="IPR000246">
    <property type="entry name" value="Peptidase_T2"/>
</dbReference>
<dbReference type="GO" id="GO:0004298">
    <property type="term" value="F:threonine-type endopeptidase activity"/>
    <property type="evidence" value="ECO:0007669"/>
    <property type="project" value="InterPro"/>
</dbReference>
<feature type="compositionally biased region" description="Low complexity" evidence="3">
    <location>
        <begin position="356"/>
        <end position="368"/>
    </location>
</feature>
<dbReference type="PANTHER" id="PTHR10188">
    <property type="entry name" value="L-ASPARAGINASE"/>
    <property type="match status" value="1"/>
</dbReference>
<dbReference type="FunFam" id="3.60.20.30:FF:000007">
    <property type="entry name" value="Similar to threonine aspartase"/>
    <property type="match status" value="1"/>
</dbReference>
<proteinExistence type="predicted"/>
<dbReference type="Pfam" id="PF01112">
    <property type="entry name" value="Asparaginase_2"/>
    <property type="match status" value="2"/>
</dbReference>
<name>A0AAV9JF10_9PEZI</name>
<dbReference type="PANTHER" id="PTHR10188:SF8">
    <property type="entry name" value="THREONINE ASPARTASE 1"/>
    <property type="match status" value="1"/>
</dbReference>
<gene>
    <name evidence="4" type="ORF">LTR36_005387</name>
</gene>
<comment type="caution">
    <text evidence="4">The sequence shown here is derived from an EMBL/GenBank/DDBJ whole genome shotgun (WGS) entry which is preliminary data.</text>
</comment>
<dbReference type="Proteomes" id="UP001324427">
    <property type="component" value="Unassembled WGS sequence"/>
</dbReference>
<feature type="compositionally biased region" description="Polar residues" evidence="3">
    <location>
        <begin position="403"/>
        <end position="412"/>
    </location>
</feature>
<feature type="region of interest" description="Disordered" evidence="3">
    <location>
        <begin position="352"/>
        <end position="427"/>
    </location>
</feature>